<dbReference type="Gene3D" id="1.20.120.1760">
    <property type="match status" value="1"/>
</dbReference>
<dbReference type="InterPro" id="IPR000462">
    <property type="entry name" value="CDP-OH_P_trans"/>
</dbReference>
<gene>
    <name evidence="2" type="ORF">MAR_000753</name>
</gene>
<reference evidence="2" key="1">
    <citation type="submission" date="2022-11" db="EMBL/GenBank/DDBJ databases">
        <title>Centuries of genome instability and evolution in soft-shell clam transmissible cancer (bioRxiv).</title>
        <authorList>
            <person name="Hart S.F.M."/>
            <person name="Yonemitsu M.A."/>
            <person name="Giersch R.M."/>
            <person name="Beal B.F."/>
            <person name="Arriagada G."/>
            <person name="Davis B.W."/>
            <person name="Ostrander E.A."/>
            <person name="Goff S.P."/>
            <person name="Metzger M.J."/>
        </authorList>
    </citation>
    <scope>NUCLEOTIDE SEQUENCE</scope>
    <source>
        <strain evidence="2">MELC-2E11</strain>
        <tissue evidence="2">Siphon/mantle</tissue>
    </source>
</reference>
<dbReference type="Pfam" id="PF01066">
    <property type="entry name" value="CDP-OH_P_transf"/>
    <property type="match status" value="1"/>
</dbReference>
<name>A0ABY7F9X7_MYAAR</name>
<keyword evidence="1" id="KW-0812">Transmembrane</keyword>
<evidence type="ECO:0000256" key="1">
    <source>
        <dbReference type="SAM" id="Phobius"/>
    </source>
</evidence>
<dbReference type="InterPro" id="IPR043130">
    <property type="entry name" value="CDP-OH_PTrfase_TM_dom"/>
</dbReference>
<proteinExistence type="predicted"/>
<keyword evidence="1" id="KW-1133">Transmembrane helix</keyword>
<feature type="transmembrane region" description="Helical" evidence="1">
    <location>
        <begin position="135"/>
        <end position="160"/>
    </location>
</feature>
<accession>A0ABY7F9X7</accession>
<evidence type="ECO:0000313" key="3">
    <source>
        <dbReference type="Proteomes" id="UP001164746"/>
    </source>
</evidence>
<organism evidence="2 3">
    <name type="scientific">Mya arenaria</name>
    <name type="common">Soft-shell clam</name>
    <dbReference type="NCBI Taxonomy" id="6604"/>
    <lineage>
        <taxon>Eukaryota</taxon>
        <taxon>Metazoa</taxon>
        <taxon>Spiralia</taxon>
        <taxon>Lophotrochozoa</taxon>
        <taxon>Mollusca</taxon>
        <taxon>Bivalvia</taxon>
        <taxon>Autobranchia</taxon>
        <taxon>Heteroconchia</taxon>
        <taxon>Euheterodonta</taxon>
        <taxon>Imparidentia</taxon>
        <taxon>Neoheterodontei</taxon>
        <taxon>Myida</taxon>
        <taxon>Myoidea</taxon>
        <taxon>Myidae</taxon>
        <taxon>Mya</taxon>
    </lineage>
</organism>
<dbReference type="Proteomes" id="UP001164746">
    <property type="component" value="Chromosome 11"/>
</dbReference>
<feature type="transmembrane region" description="Helical" evidence="1">
    <location>
        <begin position="60"/>
        <end position="79"/>
    </location>
</feature>
<feature type="transmembrane region" description="Helical" evidence="1">
    <location>
        <begin position="273"/>
        <end position="291"/>
    </location>
</feature>
<dbReference type="EMBL" id="CP111022">
    <property type="protein sequence ID" value="WAR18915.1"/>
    <property type="molecule type" value="Genomic_DNA"/>
</dbReference>
<sequence length="385" mass="44366">MYGDVVRIGDYRPVVSLTDYVRKGISRLAGNFSTSMNGASQRGGMEGVCVSLTANQRTCLLLLVVAVVSYYLIMDITLYHRLQAVDLVTEKKVPGQSWSPFHPLSVKLILQDPTTHYVLTPMSEYFNEITHFSEVFYFISPNMITFTHLFLAFVSMRFIVSDSLTSRRIGCLIYEVRSFLDAFDGTVYRAHAANKNYMSHHSELGFWIDSTSDTIGGAALMFGVVFCLWWKHQPRKEINPLPWTTDDKNANLIDHSCEKHDTRTFKHYSKKFIFWRCFCYGSLIGLSSAVWDQTMWSYTDVFMANMKTPELVKLQSEALHSSTTSLLFWSWRMLEGQALVHYILLAIITDKIWEFLRFVQYLGFVVLGLLTFSSYYHLSQNIFVL</sequence>
<protein>
    <submittedName>
        <fullName evidence="2">CPESY-like protein</fullName>
    </submittedName>
</protein>
<feature type="transmembrane region" description="Helical" evidence="1">
    <location>
        <begin position="361"/>
        <end position="378"/>
    </location>
</feature>
<evidence type="ECO:0000313" key="2">
    <source>
        <dbReference type="EMBL" id="WAR18915.1"/>
    </source>
</evidence>
<keyword evidence="3" id="KW-1185">Reference proteome</keyword>
<feature type="transmembrane region" description="Helical" evidence="1">
    <location>
        <begin position="329"/>
        <end position="349"/>
    </location>
</feature>
<keyword evidence="1" id="KW-0472">Membrane</keyword>